<gene>
    <name evidence="1" type="ORF">g.14301</name>
</gene>
<sequence length="114" mass="13154">MCHFYIYNCTQCSPEFIVLNSSTIFSILMLFKLFCSTNNSNSDSSLSCHIVFLSLVFTMVNFENVLSQLQLVTGIVEKSIKTFLKFGKMSPFKFSFKNLANYIQILLMCYLEHL</sequence>
<accession>A0A2S2QUM6</accession>
<name>A0A2S2QUM6_9HEMI</name>
<dbReference type="EMBL" id="GGMS01012244">
    <property type="protein sequence ID" value="MBY81447.1"/>
    <property type="molecule type" value="Transcribed_RNA"/>
</dbReference>
<protein>
    <submittedName>
        <fullName evidence="1">Uncharacterized protein</fullName>
    </submittedName>
</protein>
<reference evidence="1" key="1">
    <citation type="submission" date="2018-04" db="EMBL/GenBank/DDBJ databases">
        <title>Transcriptome assembly of Sipha flava.</title>
        <authorList>
            <person name="Scully E.D."/>
            <person name="Geib S.M."/>
            <person name="Palmer N.A."/>
            <person name="Koch K."/>
            <person name="Bradshaw J."/>
            <person name="Heng-Moss T."/>
            <person name="Sarath G."/>
        </authorList>
    </citation>
    <scope>NUCLEOTIDE SEQUENCE</scope>
</reference>
<organism evidence="1">
    <name type="scientific">Sipha flava</name>
    <name type="common">yellow sugarcane aphid</name>
    <dbReference type="NCBI Taxonomy" id="143950"/>
    <lineage>
        <taxon>Eukaryota</taxon>
        <taxon>Metazoa</taxon>
        <taxon>Ecdysozoa</taxon>
        <taxon>Arthropoda</taxon>
        <taxon>Hexapoda</taxon>
        <taxon>Insecta</taxon>
        <taxon>Pterygota</taxon>
        <taxon>Neoptera</taxon>
        <taxon>Paraneoptera</taxon>
        <taxon>Hemiptera</taxon>
        <taxon>Sternorrhyncha</taxon>
        <taxon>Aphidomorpha</taxon>
        <taxon>Aphidoidea</taxon>
        <taxon>Aphididae</taxon>
        <taxon>Sipha</taxon>
    </lineage>
</organism>
<evidence type="ECO:0000313" key="1">
    <source>
        <dbReference type="EMBL" id="MBY81447.1"/>
    </source>
</evidence>
<dbReference type="AlphaFoldDB" id="A0A2S2QUM6"/>
<proteinExistence type="predicted"/>